<keyword evidence="2" id="KW-1185">Reference proteome</keyword>
<gene>
    <name evidence="1" type="ORF">HG263_10315</name>
</gene>
<proteinExistence type="predicted"/>
<dbReference type="RefSeq" id="WP_171625991.1">
    <property type="nucleotide sequence ID" value="NZ_JABBPG010000003.1"/>
</dbReference>
<accession>A0A849VGC1</accession>
<sequence length="788" mass="91801">MSKITGKYDYLELKRRVDLVMSSFIQEFFLRRENQCIHPVELLNKLMILCQHPLTFAIYNKGKGKVRTYIDNDEYGKKLEVKSEALAKEQESYFPIFAIDNKECQYGLLAFQIYRDDNSSRLKFIHVNPREEENVRESTKIIQKLLAIFFAYFTEHNPQIIGISEEFSNSIHDGLEQHFNSIINSYPSHSGLDVDFLNTDQIFEINKQILESAYSEKVRYFSKTVKKLNESKSISNLPNIVFYQKQVRAPNLAPRVSINQANEGFHGYPFDTRIVISERQYQDLSDYLTHFRREFKNKGESFFPLNKIKSYSSLSCGKTKIFVEKYDKLFLDILCDIRAVNSETGEVINGTPDMGIRNLLDIYLQDTSDDARSFADPVLSTGLIHIRYPFANASPFLGYQQKHAEKCCIRLLQLVIQHYIFEGLSPGTIDREKTSLALVTFPIYISGRVPMTVSHILHVENGNESGLDSGVWDHAFYLTQFLSREIKSNLRKSYWETYLHQVGDILEQEILALFSSELEEQSWELIVQAINGINQKLDGLRYLFPFFKIVFTPTEDLKHAKIKFANIGFNMTTEVNQVYYYSSVGNPYHPDTEKAEKTVINAIEQRLGALSDKVMRALFFDVDINVSINPVAFVTTALIDSLELGLTQKLVYEKLKEKWSFQHGLSYVYEPEAELREFALKLTFNKRLAVLDFINRAQHNEVVFPKYKKSDELKDPLDYLKKYYGPYLSYFNDEKEDYIFWDELGKIDNQFKEALRKHLERKKIDQQSIVRRKNATSTYRPVVQEQLD</sequence>
<dbReference type="AlphaFoldDB" id="A0A849VGC1"/>
<dbReference type="Proteomes" id="UP000586305">
    <property type="component" value="Unassembled WGS sequence"/>
</dbReference>
<organism evidence="1 2">
    <name type="scientific">Pseudoalteromonas caenipelagi</name>
    <dbReference type="NCBI Taxonomy" id="2726988"/>
    <lineage>
        <taxon>Bacteria</taxon>
        <taxon>Pseudomonadati</taxon>
        <taxon>Pseudomonadota</taxon>
        <taxon>Gammaproteobacteria</taxon>
        <taxon>Alteromonadales</taxon>
        <taxon>Pseudoalteromonadaceae</taxon>
        <taxon>Pseudoalteromonas</taxon>
    </lineage>
</organism>
<dbReference type="EMBL" id="JABBPG010000003">
    <property type="protein sequence ID" value="NOU50924.1"/>
    <property type="molecule type" value="Genomic_DNA"/>
</dbReference>
<name>A0A849VGC1_9GAMM</name>
<reference evidence="1 2" key="1">
    <citation type="submission" date="2020-04" db="EMBL/GenBank/DDBJ databases">
        <title>Pseudoalteromonas caenipelagi sp. nov., isolated from a tidal flat.</title>
        <authorList>
            <person name="Park S."/>
            <person name="Yoon J.-H."/>
        </authorList>
    </citation>
    <scope>NUCLEOTIDE SEQUENCE [LARGE SCALE GENOMIC DNA]</scope>
    <source>
        <strain evidence="1 2">JBTF-M23</strain>
    </source>
</reference>
<comment type="caution">
    <text evidence="1">The sequence shown here is derived from an EMBL/GenBank/DDBJ whole genome shotgun (WGS) entry which is preliminary data.</text>
</comment>
<protein>
    <submittedName>
        <fullName evidence="1">Uncharacterized protein</fullName>
    </submittedName>
</protein>
<evidence type="ECO:0000313" key="2">
    <source>
        <dbReference type="Proteomes" id="UP000586305"/>
    </source>
</evidence>
<evidence type="ECO:0000313" key="1">
    <source>
        <dbReference type="EMBL" id="NOU50924.1"/>
    </source>
</evidence>